<organism evidence="8 9">
    <name type="scientific">Azospirillum oleiclasticum</name>
    <dbReference type="NCBI Taxonomy" id="2735135"/>
    <lineage>
        <taxon>Bacteria</taxon>
        <taxon>Pseudomonadati</taxon>
        <taxon>Pseudomonadota</taxon>
        <taxon>Alphaproteobacteria</taxon>
        <taxon>Rhodospirillales</taxon>
        <taxon>Azospirillaceae</taxon>
        <taxon>Azospirillum</taxon>
    </lineage>
</organism>
<dbReference type="RefSeq" id="WP_180286653.1">
    <property type="nucleotide sequence ID" value="NZ_JABFDB010000046.1"/>
</dbReference>
<dbReference type="SUPFAM" id="SSF54211">
    <property type="entry name" value="Ribosomal protein S5 domain 2-like"/>
    <property type="match status" value="1"/>
</dbReference>
<keyword evidence="1" id="KW-0808">Transferase</keyword>
<accession>A0ABX2TL79</accession>
<reference evidence="8 9" key="1">
    <citation type="submission" date="2020-05" db="EMBL/GenBank/DDBJ databases">
        <title>Azospirillum oleiclasticum sp. nov, a nitrogen-fixing and heavy crude oil-emulsifying bacterium isolated from the crude oil of Yumen Oilfield.</title>
        <authorList>
            <person name="Wu D."/>
            <person name="Cai M."/>
            <person name="Zhang X."/>
        </authorList>
    </citation>
    <scope>NUCLEOTIDE SEQUENCE [LARGE SCALE GENOMIC DNA]</scope>
    <source>
        <strain evidence="8 9">ROY-1-1-2</strain>
    </source>
</reference>
<dbReference type="GO" id="GO:0016301">
    <property type="term" value="F:kinase activity"/>
    <property type="evidence" value="ECO:0007669"/>
    <property type="project" value="UniProtKB-KW"/>
</dbReference>
<evidence type="ECO:0000256" key="3">
    <source>
        <dbReference type="ARBA" id="ARBA00022777"/>
    </source>
</evidence>
<evidence type="ECO:0000313" key="8">
    <source>
        <dbReference type="EMBL" id="NYZ24879.1"/>
    </source>
</evidence>
<dbReference type="PIRSF" id="PIRSF036406">
    <property type="entry name" value="Hept_kin"/>
    <property type="match status" value="1"/>
</dbReference>
<dbReference type="PANTHER" id="PTHR32463">
    <property type="entry name" value="L-FUCOSE KINASE"/>
    <property type="match status" value="1"/>
</dbReference>
<comment type="caution">
    <text evidence="8">The sequence shown here is derived from an EMBL/GenBank/DDBJ whole genome shotgun (WGS) entry which is preliminary data.</text>
</comment>
<dbReference type="Pfam" id="PF08544">
    <property type="entry name" value="GHMP_kinases_C"/>
    <property type="match status" value="1"/>
</dbReference>
<protein>
    <submittedName>
        <fullName evidence="8">Kinase</fullName>
    </submittedName>
</protein>
<evidence type="ECO:0000256" key="4">
    <source>
        <dbReference type="ARBA" id="ARBA00022840"/>
    </source>
</evidence>
<keyword evidence="4" id="KW-0067">ATP-binding</keyword>
<evidence type="ECO:0000256" key="1">
    <source>
        <dbReference type="ARBA" id="ARBA00022679"/>
    </source>
</evidence>
<dbReference type="Gene3D" id="3.30.230.120">
    <property type="match status" value="1"/>
</dbReference>
<gene>
    <name evidence="8" type="ORF">HND93_34690</name>
</gene>
<keyword evidence="9" id="KW-1185">Reference proteome</keyword>
<dbReference type="SUPFAM" id="SSF55060">
    <property type="entry name" value="GHMP Kinase, C-terminal domain"/>
    <property type="match status" value="1"/>
</dbReference>
<evidence type="ECO:0000256" key="5">
    <source>
        <dbReference type="ARBA" id="ARBA00038121"/>
    </source>
</evidence>
<dbReference type="InterPro" id="IPR036554">
    <property type="entry name" value="GHMP_kinase_C_sf"/>
</dbReference>
<dbReference type="InterPro" id="IPR014606">
    <property type="entry name" value="Heptose_7-P_kinase"/>
</dbReference>
<dbReference type="InterPro" id="IPR001174">
    <property type="entry name" value="HddA/FKP"/>
</dbReference>
<keyword evidence="3 8" id="KW-0418">Kinase</keyword>
<proteinExistence type="inferred from homology"/>
<dbReference type="PRINTS" id="PR00960">
    <property type="entry name" value="LMBPPROTEIN"/>
</dbReference>
<dbReference type="InterPro" id="IPR006204">
    <property type="entry name" value="GHMP_kinase_N_dom"/>
</dbReference>
<keyword evidence="2" id="KW-0547">Nucleotide-binding</keyword>
<dbReference type="Pfam" id="PF00288">
    <property type="entry name" value="GHMP_kinases_N"/>
    <property type="match status" value="1"/>
</dbReference>
<dbReference type="PANTHER" id="PTHR32463:SF0">
    <property type="entry name" value="L-FUCOSE KINASE"/>
    <property type="match status" value="1"/>
</dbReference>
<dbReference type="EMBL" id="JABFDB010000046">
    <property type="protein sequence ID" value="NYZ24879.1"/>
    <property type="molecule type" value="Genomic_DNA"/>
</dbReference>
<comment type="similarity">
    <text evidence="5">Belongs to the GHMP kinase family.</text>
</comment>
<dbReference type="InterPro" id="IPR013750">
    <property type="entry name" value="GHMP_kinase_C_dom"/>
</dbReference>
<dbReference type="InterPro" id="IPR020568">
    <property type="entry name" value="Ribosomal_Su5_D2-typ_SF"/>
</dbReference>
<dbReference type="Proteomes" id="UP000584642">
    <property type="component" value="Unassembled WGS sequence"/>
</dbReference>
<name>A0ABX2TL79_9PROT</name>
<evidence type="ECO:0000259" key="7">
    <source>
        <dbReference type="Pfam" id="PF08544"/>
    </source>
</evidence>
<evidence type="ECO:0000313" key="9">
    <source>
        <dbReference type="Proteomes" id="UP000584642"/>
    </source>
</evidence>
<feature type="domain" description="GHMP kinase N-terminal" evidence="6">
    <location>
        <begin position="82"/>
        <end position="159"/>
    </location>
</feature>
<dbReference type="InterPro" id="IPR052203">
    <property type="entry name" value="GHMP_Kinase-Related"/>
</dbReference>
<evidence type="ECO:0000256" key="2">
    <source>
        <dbReference type="ARBA" id="ARBA00022741"/>
    </source>
</evidence>
<feature type="domain" description="GHMP kinase C-terminal" evidence="7">
    <location>
        <begin position="234"/>
        <end position="308"/>
    </location>
</feature>
<evidence type="ECO:0000259" key="6">
    <source>
        <dbReference type="Pfam" id="PF00288"/>
    </source>
</evidence>
<sequence length="337" mass="37408">MIISRTPYRISFFGGGTDYPAWYRRHGGRVISTSIDKYCHISARFLPPFFNIRHRIVWSHIETVQSIREILHPAVREGLRFLGFTDATGVEIHHQGDLPARTGMGSSSSFAVGLIHALLAMRGETPDPARLAALAIELEQERLRESVGSQDQAAAAHGGFNVIDFSRDGAIRVTPLAITAKRSQALQERLMLFYTGLSRLASDIATDVIANIPAREEQLHQMRDLVDEAERVLLGGDLDDFGRLLDRTWRLKRQLSALVSNEMVDSVYDRAQQAGALGGKLLGAGTSGFMLFYVPPERRDEVREALRDLLHVPFQFEEHGSTLLPNTGTGARARIPA</sequence>